<evidence type="ECO:0000313" key="2">
    <source>
        <dbReference type="Proteomes" id="UP000603453"/>
    </source>
</evidence>
<name>A0A8H7R4F7_9FUNG</name>
<evidence type="ECO:0000313" key="1">
    <source>
        <dbReference type="EMBL" id="KAG2204359.1"/>
    </source>
</evidence>
<dbReference type="OrthoDB" id="2289106at2759"/>
<accession>A0A8H7R4F7</accession>
<dbReference type="Proteomes" id="UP000603453">
    <property type="component" value="Unassembled WGS sequence"/>
</dbReference>
<organism evidence="1 2">
    <name type="scientific">Mucor saturninus</name>
    <dbReference type="NCBI Taxonomy" id="64648"/>
    <lineage>
        <taxon>Eukaryota</taxon>
        <taxon>Fungi</taxon>
        <taxon>Fungi incertae sedis</taxon>
        <taxon>Mucoromycota</taxon>
        <taxon>Mucoromycotina</taxon>
        <taxon>Mucoromycetes</taxon>
        <taxon>Mucorales</taxon>
        <taxon>Mucorineae</taxon>
        <taxon>Mucoraceae</taxon>
        <taxon>Mucor</taxon>
    </lineage>
</organism>
<gene>
    <name evidence="1" type="ORF">INT47_009401</name>
</gene>
<dbReference type="EMBL" id="JAEPRD010000045">
    <property type="protein sequence ID" value="KAG2204359.1"/>
    <property type="molecule type" value="Genomic_DNA"/>
</dbReference>
<reference evidence="1" key="1">
    <citation type="submission" date="2020-12" db="EMBL/GenBank/DDBJ databases">
        <title>Metabolic potential, ecology and presence of endohyphal bacteria is reflected in genomic diversity of Mucoromycotina.</title>
        <authorList>
            <person name="Muszewska A."/>
            <person name="Okrasinska A."/>
            <person name="Steczkiewicz K."/>
            <person name="Drgas O."/>
            <person name="Orlowska M."/>
            <person name="Perlinska-Lenart U."/>
            <person name="Aleksandrzak-Piekarczyk T."/>
            <person name="Szatraj K."/>
            <person name="Zielenkiewicz U."/>
            <person name="Pilsyk S."/>
            <person name="Malc E."/>
            <person name="Mieczkowski P."/>
            <person name="Kruszewska J.S."/>
            <person name="Biernat P."/>
            <person name="Pawlowska J."/>
        </authorList>
    </citation>
    <scope>NUCLEOTIDE SEQUENCE</scope>
    <source>
        <strain evidence="1">WA0000017839</strain>
    </source>
</reference>
<sequence length="104" mass="11866">MKTGDEEGYYVALESIRSTPTKPQVVHIINVYRDRRANFDNSTDKISELDFMMELYCEVLELMIATKRAKNTNKPHTIGCKIDGKIVCQVSTTNFTFAKTLKQA</sequence>
<keyword evidence="2" id="KW-1185">Reference proteome</keyword>
<protein>
    <submittedName>
        <fullName evidence="1">Uncharacterized protein</fullName>
    </submittedName>
</protein>
<proteinExistence type="predicted"/>
<comment type="caution">
    <text evidence="1">The sequence shown here is derived from an EMBL/GenBank/DDBJ whole genome shotgun (WGS) entry which is preliminary data.</text>
</comment>
<dbReference type="AlphaFoldDB" id="A0A8H7R4F7"/>